<proteinExistence type="predicted"/>
<evidence type="ECO:0000313" key="2">
    <source>
        <dbReference type="EMBL" id="MDI3236170.1"/>
    </source>
</evidence>
<dbReference type="EMBL" id="JASBQV010000031">
    <property type="protein sequence ID" value="MDI3236170.1"/>
    <property type="molecule type" value="Genomic_DNA"/>
</dbReference>
<comment type="caution">
    <text evidence="2">The sequence shown here is derived from an EMBL/GenBank/DDBJ whole genome shotgun (WGS) entry which is preliminary data.</text>
</comment>
<keyword evidence="1" id="KW-0812">Transmembrane</keyword>
<name>A0ABT6R5T5_9BACL</name>
<feature type="transmembrane region" description="Helical" evidence="1">
    <location>
        <begin position="131"/>
        <end position="155"/>
    </location>
</feature>
<dbReference type="RefSeq" id="WP_282357142.1">
    <property type="nucleotide sequence ID" value="NZ_JASBQV010000031.1"/>
</dbReference>
<accession>A0ABT6R5T5</accession>
<keyword evidence="3" id="KW-1185">Reference proteome</keyword>
<feature type="transmembrane region" description="Helical" evidence="1">
    <location>
        <begin position="12"/>
        <end position="30"/>
    </location>
</feature>
<organism evidence="2 3">
    <name type="scientific">Exiguobacterium antarcticum</name>
    <dbReference type="NCBI Taxonomy" id="132920"/>
    <lineage>
        <taxon>Bacteria</taxon>
        <taxon>Bacillati</taxon>
        <taxon>Bacillota</taxon>
        <taxon>Bacilli</taxon>
        <taxon>Bacillales</taxon>
        <taxon>Bacillales Family XII. Incertae Sedis</taxon>
        <taxon>Exiguobacterium</taxon>
    </lineage>
</organism>
<evidence type="ECO:0000256" key="1">
    <source>
        <dbReference type="SAM" id="Phobius"/>
    </source>
</evidence>
<keyword evidence="1" id="KW-0472">Membrane</keyword>
<protein>
    <submittedName>
        <fullName evidence="2">Uncharacterized protein</fullName>
    </submittedName>
</protein>
<reference evidence="2 3" key="1">
    <citation type="submission" date="2023-04" db="EMBL/GenBank/DDBJ databases">
        <title>Antarctic isolates genomes.</title>
        <authorList>
            <person name="Dimov S.G."/>
        </authorList>
    </citation>
    <scope>NUCLEOTIDE SEQUENCE [LARGE SCALE GENOMIC DNA]</scope>
    <source>
        <strain evidence="2 3">AL19</strain>
    </source>
</reference>
<dbReference type="Proteomes" id="UP001243286">
    <property type="component" value="Unassembled WGS sequence"/>
</dbReference>
<evidence type="ECO:0000313" key="3">
    <source>
        <dbReference type="Proteomes" id="UP001243286"/>
    </source>
</evidence>
<sequence>MRHIEKESRKFVWMISILLILSFVVINYIATSDWDDTSEKTKVHAIAQKYKKIIADKKIDDEEAKFIVEQREEDKVGISLLSSNSAGETIFSVVKEIAVGVKITPLQKQMYLNAVKLSEDEKIQGIKTEKLVTICALVLSNAFGLGMLFLTHYIYWDRKEEESKTNLKLVE</sequence>
<keyword evidence="1" id="KW-1133">Transmembrane helix</keyword>
<gene>
    <name evidence="2" type="ORF">QK289_14240</name>
</gene>